<organism evidence="6">
    <name type="scientific">marine sediment metagenome</name>
    <dbReference type="NCBI Taxonomy" id="412755"/>
    <lineage>
        <taxon>unclassified sequences</taxon>
        <taxon>metagenomes</taxon>
        <taxon>ecological metagenomes</taxon>
    </lineage>
</organism>
<dbReference type="InterPro" id="IPR050612">
    <property type="entry name" value="Prok_Mopterin_Oxidored"/>
</dbReference>
<dbReference type="GO" id="GO:0009061">
    <property type="term" value="P:anaerobic respiration"/>
    <property type="evidence" value="ECO:0007669"/>
    <property type="project" value="TreeGrafter"/>
</dbReference>
<dbReference type="GO" id="GO:0051539">
    <property type="term" value="F:4 iron, 4 sulfur cluster binding"/>
    <property type="evidence" value="ECO:0007669"/>
    <property type="project" value="UniProtKB-KW"/>
</dbReference>
<keyword evidence="4" id="KW-0411">Iron-sulfur</keyword>
<dbReference type="InterPro" id="IPR006963">
    <property type="entry name" value="Mopterin_OxRdtase_4Fe-4S_dom"/>
</dbReference>
<dbReference type="GO" id="GO:0030288">
    <property type="term" value="C:outer membrane-bounded periplasmic space"/>
    <property type="evidence" value="ECO:0007669"/>
    <property type="project" value="TreeGrafter"/>
</dbReference>
<dbReference type="PANTHER" id="PTHR43742">
    <property type="entry name" value="TRIMETHYLAMINE-N-OXIDE REDUCTASE"/>
    <property type="match status" value="1"/>
</dbReference>
<dbReference type="PROSITE" id="PS51669">
    <property type="entry name" value="4FE4S_MOW_BIS_MGD"/>
    <property type="match status" value="1"/>
</dbReference>
<dbReference type="InterPro" id="IPR006656">
    <property type="entry name" value="Mopterin_OxRdtase"/>
</dbReference>
<dbReference type="SMART" id="SM00926">
    <property type="entry name" value="Molybdop_Fe4S4"/>
    <property type="match status" value="1"/>
</dbReference>
<comment type="caution">
    <text evidence="6">The sequence shown here is derived from an EMBL/GenBank/DDBJ whole genome shotgun (WGS) entry which is preliminary data.</text>
</comment>
<protein>
    <recommendedName>
        <fullName evidence="5">4Fe-4S Mo/W bis-MGD-type domain-containing protein</fullName>
    </recommendedName>
</protein>
<proteinExistence type="predicted"/>
<dbReference type="Gene3D" id="3.40.228.10">
    <property type="entry name" value="Dimethylsulfoxide Reductase, domain 2"/>
    <property type="match status" value="1"/>
</dbReference>
<keyword evidence="1" id="KW-0004">4Fe-4S</keyword>
<dbReference type="GO" id="GO:0016491">
    <property type="term" value="F:oxidoreductase activity"/>
    <property type="evidence" value="ECO:0007669"/>
    <property type="project" value="InterPro"/>
</dbReference>
<keyword evidence="2" id="KW-0479">Metal-binding</keyword>
<gene>
    <name evidence="6" type="ORF">LCGC14_2512850</name>
</gene>
<dbReference type="Gene3D" id="2.20.25.90">
    <property type="entry name" value="ADC-like domains"/>
    <property type="match status" value="1"/>
</dbReference>
<dbReference type="AlphaFoldDB" id="A0A0F9DS43"/>
<dbReference type="Pfam" id="PF00384">
    <property type="entry name" value="Molybdopterin"/>
    <property type="match status" value="1"/>
</dbReference>
<keyword evidence="3" id="KW-0408">Iron</keyword>
<dbReference type="Gene3D" id="3.40.50.740">
    <property type="match status" value="1"/>
</dbReference>
<evidence type="ECO:0000259" key="5">
    <source>
        <dbReference type="PROSITE" id="PS51669"/>
    </source>
</evidence>
<dbReference type="EMBL" id="LAZR01040347">
    <property type="protein sequence ID" value="KKL14718.1"/>
    <property type="molecule type" value="Genomic_DNA"/>
</dbReference>
<feature type="domain" description="4Fe-4S Mo/W bis-MGD-type" evidence="5">
    <location>
        <begin position="13"/>
        <end position="69"/>
    </location>
</feature>
<evidence type="ECO:0000256" key="2">
    <source>
        <dbReference type="ARBA" id="ARBA00022723"/>
    </source>
</evidence>
<dbReference type="PANTHER" id="PTHR43742:SF3">
    <property type="entry name" value="DIMETHYL SULFOXIDE REDUCTASE DMSA"/>
    <property type="match status" value="1"/>
</dbReference>
<feature type="non-terminal residue" evidence="6">
    <location>
        <position position="333"/>
    </location>
</feature>
<evidence type="ECO:0000256" key="4">
    <source>
        <dbReference type="ARBA" id="ARBA00023014"/>
    </source>
</evidence>
<dbReference type="GO" id="GO:0030151">
    <property type="term" value="F:molybdenum ion binding"/>
    <property type="evidence" value="ECO:0007669"/>
    <property type="project" value="TreeGrafter"/>
</dbReference>
<dbReference type="PROSITE" id="PS00551">
    <property type="entry name" value="MOLYBDOPTERIN_PROK_1"/>
    <property type="match status" value="1"/>
</dbReference>
<sequence length="333" mass="37011">MSDNQIVDNDTDVKIINTGCCHDCGGRCTLKAHVKNGKIIRFETDNGDEPQLRACARGRAYRQKLYSPDRLKYPMRRIGERGEGKFERISWDEALDTVANKLNEVKDKYGNSSILFIPGAGNQGMLHGVTPVGVMLNNFGGYTRMWGIPSYEGALFASMATYGTMMTGSAREDLLNSKLIIMWGWNPANTVWDPGTPLMLAKAREKGIKIIVIDPIFTDSAAILAEKWIPIRPGTDTAMLNAMAYVIITENLHDKAFIEKYTVGFEKYNAYLMGEDDNTPKTPEWAEEITTIPAETIKDLAREYAKNKPAALLAGWGPARTARGEQYSRAANV</sequence>
<dbReference type="Pfam" id="PF04879">
    <property type="entry name" value="Molybdop_Fe4S4"/>
    <property type="match status" value="1"/>
</dbReference>
<evidence type="ECO:0000256" key="3">
    <source>
        <dbReference type="ARBA" id="ARBA00023004"/>
    </source>
</evidence>
<reference evidence="6" key="1">
    <citation type="journal article" date="2015" name="Nature">
        <title>Complex archaea that bridge the gap between prokaryotes and eukaryotes.</title>
        <authorList>
            <person name="Spang A."/>
            <person name="Saw J.H."/>
            <person name="Jorgensen S.L."/>
            <person name="Zaremba-Niedzwiedzka K."/>
            <person name="Martijn J."/>
            <person name="Lind A.E."/>
            <person name="van Eijk R."/>
            <person name="Schleper C."/>
            <person name="Guy L."/>
            <person name="Ettema T.J."/>
        </authorList>
    </citation>
    <scope>NUCLEOTIDE SEQUENCE</scope>
</reference>
<evidence type="ECO:0000256" key="1">
    <source>
        <dbReference type="ARBA" id="ARBA00022485"/>
    </source>
</evidence>
<dbReference type="GO" id="GO:0009055">
    <property type="term" value="F:electron transfer activity"/>
    <property type="evidence" value="ECO:0007669"/>
    <property type="project" value="TreeGrafter"/>
</dbReference>
<evidence type="ECO:0000313" key="6">
    <source>
        <dbReference type="EMBL" id="KKL14718.1"/>
    </source>
</evidence>
<name>A0A0F9DS43_9ZZZZ</name>
<accession>A0A0F9DS43</accession>
<dbReference type="SUPFAM" id="SSF53706">
    <property type="entry name" value="Formate dehydrogenase/DMSO reductase, domains 1-3"/>
    <property type="match status" value="1"/>
</dbReference>
<dbReference type="InterPro" id="IPR027467">
    <property type="entry name" value="MopterinOxRdtase_cofactor_BS"/>
</dbReference>